<evidence type="ECO:0000256" key="4">
    <source>
        <dbReference type="ARBA" id="ARBA00022741"/>
    </source>
</evidence>
<feature type="transmembrane region" description="Helical" evidence="8">
    <location>
        <begin position="471"/>
        <end position="492"/>
    </location>
</feature>
<reference evidence="10 11" key="1">
    <citation type="submission" date="2018-07" db="EMBL/GenBank/DDBJ databases">
        <title>The complete nuclear genome of the prasinophyte Chloropicon primus (CCMP1205).</title>
        <authorList>
            <person name="Pombert J.-F."/>
            <person name="Otis C."/>
            <person name="Turmel M."/>
            <person name="Lemieux C."/>
        </authorList>
    </citation>
    <scope>NUCLEOTIDE SEQUENCE [LARGE SCALE GENOMIC DNA]</scope>
    <source>
        <strain evidence="10 11">CCMP1205</strain>
    </source>
</reference>
<dbReference type="GO" id="GO:0005524">
    <property type="term" value="F:ATP binding"/>
    <property type="evidence" value="ECO:0007669"/>
    <property type="project" value="UniProtKB-KW"/>
</dbReference>
<dbReference type="SUPFAM" id="SSF52540">
    <property type="entry name" value="P-loop containing nucleoside triphosphate hydrolases"/>
    <property type="match status" value="1"/>
</dbReference>
<dbReference type="PANTHER" id="PTHR48041">
    <property type="entry name" value="ABC TRANSPORTER G FAMILY MEMBER 28"/>
    <property type="match status" value="1"/>
</dbReference>
<dbReference type="GO" id="GO:0016020">
    <property type="term" value="C:membrane"/>
    <property type="evidence" value="ECO:0007669"/>
    <property type="project" value="UniProtKB-SubCell"/>
</dbReference>
<organism evidence="10 11">
    <name type="scientific">Chloropicon primus</name>
    <dbReference type="NCBI Taxonomy" id="1764295"/>
    <lineage>
        <taxon>Eukaryota</taxon>
        <taxon>Viridiplantae</taxon>
        <taxon>Chlorophyta</taxon>
        <taxon>Chloropicophyceae</taxon>
        <taxon>Chloropicales</taxon>
        <taxon>Chloropicaceae</taxon>
        <taxon>Chloropicon</taxon>
    </lineage>
</organism>
<evidence type="ECO:0000313" key="10">
    <source>
        <dbReference type="EMBL" id="QDZ23140.1"/>
    </source>
</evidence>
<dbReference type="GO" id="GO:0016887">
    <property type="term" value="F:ATP hydrolysis activity"/>
    <property type="evidence" value="ECO:0007669"/>
    <property type="project" value="InterPro"/>
</dbReference>
<keyword evidence="11" id="KW-1185">Reference proteome</keyword>
<keyword evidence="2" id="KW-0813">Transport</keyword>
<dbReference type="Gene3D" id="3.40.50.300">
    <property type="entry name" value="P-loop containing nucleotide triphosphate hydrolases"/>
    <property type="match status" value="1"/>
</dbReference>
<dbReference type="Pfam" id="PF19055">
    <property type="entry name" value="ABC2_membrane_7"/>
    <property type="match status" value="1"/>
</dbReference>
<evidence type="ECO:0000259" key="9">
    <source>
        <dbReference type="PROSITE" id="PS50893"/>
    </source>
</evidence>
<evidence type="ECO:0000256" key="7">
    <source>
        <dbReference type="ARBA" id="ARBA00023136"/>
    </source>
</evidence>
<keyword evidence="3 8" id="KW-0812">Transmembrane</keyword>
<dbReference type="InterPro" id="IPR013525">
    <property type="entry name" value="ABC2_TM"/>
</dbReference>
<protein>
    <submittedName>
        <fullName evidence="10">ABC transporter</fullName>
    </submittedName>
</protein>
<sequence length="627" mass="69890">MGESETGMKKSPSTEAFVKEEQSLGKDGALVFNKVGYRLPGGTDEGKWLVKGITGYVKFGQTLAIIGASGSGKTTTLDALALRMSTPVEGEIKINGQVMTESLFHKHCAYVMQDDFLWPALTVSENMQYAARLYLGESADQVKGKVESLIKAVGLSSCKDTKVGNLLLRGISGGQKKRLSLAIELLKSPLILFLDEPTSGLDSASAAAIMDLLDSIATKFNKAIVCSIHQPQSRIFLSFDQIMLLSQGSIAYFGPAKSACAYFETQFDLKCPSLCNPADFLMEVTNSDFRDSREEVEKLVSEWSQSNEAKELLEVANSLGSKELESGKGHKNLRLSQQLPVLLSRTFIGYLRDPTAYLPRVALYLNMSFFFGLCYFNIGWQNPLKQSDIFNRMFLWNWVTAFMSYMAMAAAPVYSLDAGTINRERMNNMYHPASLMASISICHLPFVLMLSFLSITPVYWIVGLNPKFDRYLAQVLVFFVHLYWVETLAFMLGVLINNFIAAIAVMASFISMYFVLNGLFLETNSITWAVRWIHYLSPFKYTWESQAWLEFSGTNLTACKPGDAVCYGERGDDALAVVNGMDDVKWGLWLLVNLGFIIALRFAAYQILKRKDGKKKLRRGLLALVFG</sequence>
<evidence type="ECO:0000256" key="5">
    <source>
        <dbReference type="ARBA" id="ARBA00022840"/>
    </source>
</evidence>
<dbReference type="CDD" id="cd03213">
    <property type="entry name" value="ABCG_EPDR"/>
    <property type="match status" value="1"/>
</dbReference>
<keyword evidence="7 8" id="KW-0472">Membrane</keyword>
<dbReference type="PANTHER" id="PTHR48041:SF139">
    <property type="entry name" value="PROTEIN SCARLET"/>
    <property type="match status" value="1"/>
</dbReference>
<gene>
    <name evidence="10" type="ORF">A3770_09p56580</name>
</gene>
<dbReference type="InterPro" id="IPR017871">
    <property type="entry name" value="ABC_transporter-like_CS"/>
</dbReference>
<dbReference type="Pfam" id="PF01061">
    <property type="entry name" value="ABC2_membrane"/>
    <property type="match status" value="1"/>
</dbReference>
<dbReference type="AlphaFoldDB" id="A0A5B8MUR1"/>
<dbReference type="GO" id="GO:0140359">
    <property type="term" value="F:ABC-type transporter activity"/>
    <property type="evidence" value="ECO:0007669"/>
    <property type="project" value="InterPro"/>
</dbReference>
<dbReference type="InterPro" id="IPR027417">
    <property type="entry name" value="P-loop_NTPase"/>
</dbReference>
<keyword evidence="6 8" id="KW-1133">Transmembrane helix</keyword>
<evidence type="ECO:0000256" key="8">
    <source>
        <dbReference type="SAM" id="Phobius"/>
    </source>
</evidence>
<feature type="domain" description="ABC transporter" evidence="9">
    <location>
        <begin position="30"/>
        <end position="272"/>
    </location>
</feature>
<dbReference type="PROSITE" id="PS00211">
    <property type="entry name" value="ABC_TRANSPORTER_1"/>
    <property type="match status" value="1"/>
</dbReference>
<dbReference type="STRING" id="1764295.A0A5B8MUR1"/>
<feature type="transmembrane region" description="Helical" evidence="8">
    <location>
        <begin position="586"/>
        <end position="608"/>
    </location>
</feature>
<dbReference type="InterPro" id="IPR003439">
    <property type="entry name" value="ABC_transporter-like_ATP-bd"/>
</dbReference>
<dbReference type="OrthoDB" id="66620at2759"/>
<dbReference type="Proteomes" id="UP000316726">
    <property type="component" value="Chromosome 9"/>
</dbReference>
<feature type="transmembrane region" description="Helical" evidence="8">
    <location>
        <begin position="499"/>
        <end position="521"/>
    </location>
</feature>
<evidence type="ECO:0000256" key="6">
    <source>
        <dbReference type="ARBA" id="ARBA00022989"/>
    </source>
</evidence>
<name>A0A5B8MUR1_9CHLO</name>
<evidence type="ECO:0000256" key="1">
    <source>
        <dbReference type="ARBA" id="ARBA00004141"/>
    </source>
</evidence>
<evidence type="ECO:0000256" key="3">
    <source>
        <dbReference type="ARBA" id="ARBA00022692"/>
    </source>
</evidence>
<dbReference type="InterPro" id="IPR043926">
    <property type="entry name" value="ABCG_dom"/>
</dbReference>
<accession>A0A5B8MUR1</accession>
<proteinExistence type="predicted"/>
<feature type="transmembrane region" description="Helical" evidence="8">
    <location>
        <begin position="435"/>
        <end position="459"/>
    </location>
</feature>
<dbReference type="Pfam" id="PF00005">
    <property type="entry name" value="ABC_tran"/>
    <property type="match status" value="1"/>
</dbReference>
<comment type="subcellular location">
    <subcellularLocation>
        <location evidence="1">Membrane</location>
        <topology evidence="1">Multi-pass membrane protein</topology>
    </subcellularLocation>
</comment>
<feature type="transmembrane region" description="Helical" evidence="8">
    <location>
        <begin position="395"/>
        <end position="414"/>
    </location>
</feature>
<evidence type="ECO:0000256" key="2">
    <source>
        <dbReference type="ARBA" id="ARBA00022448"/>
    </source>
</evidence>
<evidence type="ECO:0000313" key="11">
    <source>
        <dbReference type="Proteomes" id="UP000316726"/>
    </source>
</evidence>
<keyword evidence="5" id="KW-0067">ATP-binding</keyword>
<dbReference type="InterPro" id="IPR050352">
    <property type="entry name" value="ABCG_transporters"/>
</dbReference>
<dbReference type="SMART" id="SM00382">
    <property type="entry name" value="AAA"/>
    <property type="match status" value="1"/>
</dbReference>
<feature type="transmembrane region" description="Helical" evidence="8">
    <location>
        <begin position="361"/>
        <end position="380"/>
    </location>
</feature>
<dbReference type="PROSITE" id="PS50893">
    <property type="entry name" value="ABC_TRANSPORTER_2"/>
    <property type="match status" value="1"/>
</dbReference>
<dbReference type="InterPro" id="IPR003593">
    <property type="entry name" value="AAA+_ATPase"/>
</dbReference>
<dbReference type="EMBL" id="CP031042">
    <property type="protein sequence ID" value="QDZ23140.1"/>
    <property type="molecule type" value="Genomic_DNA"/>
</dbReference>
<keyword evidence="4" id="KW-0547">Nucleotide-binding</keyword>